<dbReference type="GO" id="GO:0005198">
    <property type="term" value="F:structural molecule activity"/>
    <property type="evidence" value="ECO:0007669"/>
    <property type="project" value="InterPro"/>
</dbReference>
<keyword evidence="4 11" id="KW-0853">WD repeat</keyword>
<dbReference type="InterPro" id="IPR010714">
    <property type="entry name" value="Coatomer_asu_C"/>
</dbReference>
<dbReference type="PIRSF" id="PIRSF003354">
    <property type="entry name" value="Coatomer_alpha_subunit"/>
    <property type="match status" value="1"/>
</dbReference>
<evidence type="ECO:0000256" key="1">
    <source>
        <dbReference type="ARBA" id="ARBA00004255"/>
    </source>
</evidence>
<dbReference type="GO" id="GO:0006891">
    <property type="term" value="P:intra-Golgi vesicle-mediated transport"/>
    <property type="evidence" value="ECO:0007669"/>
    <property type="project" value="TreeGrafter"/>
</dbReference>
<evidence type="ECO:0000256" key="8">
    <source>
        <dbReference type="ARBA" id="ARBA00023034"/>
    </source>
</evidence>
<evidence type="ECO:0000256" key="6">
    <source>
        <dbReference type="ARBA" id="ARBA00022892"/>
    </source>
</evidence>
<feature type="repeat" description="WD" evidence="11">
    <location>
        <begin position="5"/>
        <end position="46"/>
    </location>
</feature>
<feature type="domain" description="COPA/B TPR" evidence="15">
    <location>
        <begin position="627"/>
        <end position="769"/>
    </location>
</feature>
<dbReference type="Pfam" id="PF04053">
    <property type="entry name" value="B-prop_COPA_B_2nd"/>
    <property type="match status" value="1"/>
</dbReference>
<dbReference type="InterPro" id="IPR047312">
    <property type="entry name" value="Coatomer_alpha_WD-assoc_reg"/>
</dbReference>
<feature type="region of interest" description="Disordered" evidence="12">
    <location>
        <begin position="966"/>
        <end position="986"/>
    </location>
</feature>
<feature type="domain" description="Coatomer alpha subunit C-terminal" evidence="14">
    <location>
        <begin position="831"/>
        <end position="1212"/>
    </location>
</feature>
<dbReference type="Pfam" id="PF00400">
    <property type="entry name" value="WD40"/>
    <property type="match status" value="5"/>
</dbReference>
<dbReference type="FunFam" id="2.130.10.10:FF:000010">
    <property type="entry name" value="Coatomer subunit alpha"/>
    <property type="match status" value="1"/>
</dbReference>
<dbReference type="EMBL" id="VFQX01000001">
    <property type="protein sequence ID" value="KAF0985051.1"/>
    <property type="molecule type" value="Genomic_DNA"/>
</dbReference>
<dbReference type="CDD" id="cd00200">
    <property type="entry name" value="WD40"/>
    <property type="match status" value="1"/>
</dbReference>
<dbReference type="PANTHER" id="PTHR19876:SF1">
    <property type="entry name" value="COATOMER SUBUNIT ALPHA"/>
    <property type="match status" value="1"/>
</dbReference>
<dbReference type="CDD" id="cd22948">
    <property type="entry name" value="Coatomer_WDAD_alpha"/>
    <property type="match status" value="1"/>
</dbReference>
<keyword evidence="3 10" id="KW-0963">Cytoplasm</keyword>
<accession>A0A6A5CCK9</accession>
<evidence type="ECO:0000259" key="15">
    <source>
        <dbReference type="Pfam" id="PF23953"/>
    </source>
</evidence>
<dbReference type="InterPro" id="IPR050844">
    <property type="entry name" value="Coatomer_complex_subunit"/>
</dbReference>
<dbReference type="PRINTS" id="PR00320">
    <property type="entry name" value="GPROTEINBRPT"/>
</dbReference>
<dbReference type="VEuPathDB" id="AmoebaDB:NF0014160"/>
<dbReference type="GO" id="GO:0006888">
    <property type="term" value="P:endoplasmic reticulum to Golgi vesicle-mediated transport"/>
    <property type="evidence" value="ECO:0007669"/>
    <property type="project" value="InterPro"/>
</dbReference>
<dbReference type="Pfam" id="PF23953">
    <property type="entry name" value="TPR_COPA_B"/>
    <property type="match status" value="1"/>
</dbReference>
<evidence type="ECO:0000256" key="9">
    <source>
        <dbReference type="ARBA" id="ARBA00023136"/>
    </source>
</evidence>
<feature type="repeat" description="WD" evidence="11">
    <location>
        <begin position="131"/>
        <end position="172"/>
    </location>
</feature>
<dbReference type="OrthoDB" id="10261470at2759"/>
<evidence type="ECO:0000256" key="7">
    <source>
        <dbReference type="ARBA" id="ARBA00022927"/>
    </source>
</evidence>
<dbReference type="PROSITE" id="PS50082">
    <property type="entry name" value="WD_REPEATS_2"/>
    <property type="match status" value="6"/>
</dbReference>
<evidence type="ECO:0000259" key="14">
    <source>
        <dbReference type="Pfam" id="PF06957"/>
    </source>
</evidence>
<keyword evidence="9 10" id="KW-0472">Membrane</keyword>
<feature type="repeat" description="WD" evidence="11">
    <location>
        <begin position="248"/>
        <end position="289"/>
    </location>
</feature>
<comment type="subunit">
    <text evidence="10">Oligomeric complex that consists of at least the alpha, beta, beta', gamma, delta, epsilon and zeta subunits.</text>
</comment>
<dbReference type="PROSITE" id="PS50294">
    <property type="entry name" value="WD_REPEATS_REGION"/>
    <property type="match status" value="5"/>
</dbReference>
<dbReference type="InterPro" id="IPR015943">
    <property type="entry name" value="WD40/YVTN_repeat-like_dom_sf"/>
</dbReference>
<dbReference type="SMART" id="SM00320">
    <property type="entry name" value="WD40"/>
    <property type="match status" value="7"/>
</dbReference>
<comment type="subcellular location">
    <subcellularLocation>
        <location evidence="10">Cytoplasm</location>
    </subcellularLocation>
    <subcellularLocation>
        <location evidence="1 10">Golgi apparatus membrane</location>
        <topology evidence="1 10">Peripheral membrane protein</topology>
        <orientation evidence="1">Cytoplasmic side</orientation>
    </subcellularLocation>
</comment>
<dbReference type="GO" id="GO:0030126">
    <property type="term" value="C:COPI vesicle coat"/>
    <property type="evidence" value="ECO:0007669"/>
    <property type="project" value="UniProtKB-UniRule"/>
</dbReference>
<keyword evidence="7 10" id="KW-0653">Protein transport</keyword>
<dbReference type="Proteomes" id="UP000444721">
    <property type="component" value="Unassembled WGS sequence"/>
</dbReference>
<dbReference type="GO" id="GO:0000139">
    <property type="term" value="C:Golgi membrane"/>
    <property type="evidence" value="ECO:0007669"/>
    <property type="project" value="UniProtKB-SubCell"/>
</dbReference>
<keyword evidence="6 10" id="KW-0931">ER-Golgi transport</keyword>
<dbReference type="InterPro" id="IPR001680">
    <property type="entry name" value="WD40_rpt"/>
</dbReference>
<dbReference type="FunFam" id="1.25.40.470:FF:000002">
    <property type="entry name" value="Coatomer subunit alpha"/>
    <property type="match status" value="1"/>
</dbReference>
<feature type="compositionally biased region" description="Basic and acidic residues" evidence="12">
    <location>
        <begin position="977"/>
        <end position="986"/>
    </location>
</feature>
<dbReference type="Gene3D" id="2.130.10.10">
    <property type="entry name" value="YVTN repeat-like/Quinoprotein amine dehydrogenase"/>
    <property type="match status" value="1"/>
</dbReference>
<evidence type="ECO:0000256" key="3">
    <source>
        <dbReference type="ARBA" id="ARBA00022490"/>
    </source>
</evidence>
<feature type="domain" description="COPA/B second beta-propeller" evidence="13">
    <location>
        <begin position="367"/>
        <end position="585"/>
    </location>
</feature>
<evidence type="ECO:0000256" key="5">
    <source>
        <dbReference type="ARBA" id="ARBA00022737"/>
    </source>
</evidence>
<evidence type="ECO:0000256" key="2">
    <source>
        <dbReference type="ARBA" id="ARBA00022448"/>
    </source>
</evidence>
<evidence type="ECO:0000313" key="16">
    <source>
        <dbReference type="EMBL" id="KAF0985051.1"/>
    </source>
</evidence>
<dbReference type="InterPro" id="IPR011044">
    <property type="entry name" value="Quino_amine_DH_bsu"/>
</dbReference>
<gene>
    <name evidence="16" type="ORF">FDP41_000090</name>
</gene>
<keyword evidence="5" id="KW-0677">Repeat</keyword>
<feature type="repeat" description="WD" evidence="11">
    <location>
        <begin position="47"/>
        <end position="88"/>
    </location>
</feature>
<dbReference type="OMA" id="EMTYQKQ"/>
<sequence>MIIKFETKSQRVKGLSFHPKRSWILASLHTGAIQLWDYRMGTMIDSYHEHEGPVRGLDFHSTQPLFVSGGDDYKIKVWNYKLRRCLFTLTGHYDYVRTVEFHREQPWIISASDDQTIRIWNWQSRTCISVLPGHNHYVMSASFHPRQDLVVSASLDQSVRVWDISALKQKNANVGTSPGDEFLKFTQLNQEFFNSGDAMVKYVLDGHDRGVNYAVFHPKLDLIVSASDDRTVRTWKVSDQRAWAVDTFSGHTHNVSCAVFHEKKDMIISASEDKTLRFYDISKSQFIRSYKREYERFWILDVHPTQNLIAAGHDGGLIVFKLERERPAYQSVKNVLYYMKDKNMREVKNGKDTPAAILRKSWPGASRNIYFDPTMSFCILTSDHEGGTYELFEIKKTSSSSEEVQLKNPIRKGKALFAAFVGLQKYATLDPKDKKVFVHSTQSDRTKELNLTVGPVKRIFSAVSGRLLMTTDDKVHLYDLEQQKVISSVNAAGVKFAVWSDDNTKVALLGKHMITICDSKLDPLCSVLETIRIKSGAFDKDGVFIYTTLNHMKYCLPTGDYGTIKTLELPIYISHVENNAVTIIDREGVVKVITIDSTEYRFKLALAQGRTGDIKKIIGESKILGDSIIAYLQQKGYPEIALRFVEDEVTKFNLALECGDIKTASEVAQKLDKKECWNSLGLEALSQGDVTAVEKAYRRTKNIERLSFLYTVTGSLENLKQMLKIANNRGDIMSRFHNSLFLGDVEERVKILQQVGQTTLAYITAKNHGLDNLAQEIRKTLPEDFKEPEFDFKPSLFLPPVPILNGGNWPLLHTQEIDYTDVGEAVAELDESQFDQFGEGIEIPGVSNGQPSGVQQTTKKAPAIPEVDENGEEINVDAFDLIEMPADAQVSLSTSSNFVAPNSGRNIVDLWPLNSQFPGDHIAAGSFESAIEILSKAVGIKNFAPLKEIFLSIYAGSNLLMPSTPNQPSISVPLQKGRNDNERTKDTSLPKLAVPSLSDLQLKLKDALKTCSNQNTMQAGVDMLREIMRQLLFIPILTKKDEREMKETLSTCCEYVIAFRMEIQRKNIQASDSKKAAELAAYFTRCKLQNTHIMIGLNSAMAAAFKLRNFNTAAAFANRLLKLGPPEKIQKQAQYVIDEKQKNPTDEVPLDYDDRNPFVVCNISLTPIYAGSDKIACSYCGASYLPKHDGELCTICEMGTCGKKTIGLYQYANSFKSSSMQEEEL</sequence>
<keyword evidence="17" id="KW-1185">Reference proteome</keyword>
<proteinExistence type="predicted"/>
<name>A0A6A5CCK9_NAEFO</name>
<dbReference type="PANTHER" id="PTHR19876">
    <property type="entry name" value="COATOMER"/>
    <property type="match status" value="1"/>
</dbReference>
<evidence type="ECO:0000259" key="13">
    <source>
        <dbReference type="Pfam" id="PF04053"/>
    </source>
</evidence>
<evidence type="ECO:0000256" key="11">
    <source>
        <dbReference type="PROSITE-ProRule" id="PRU00221"/>
    </source>
</evidence>
<dbReference type="PROSITE" id="PS00678">
    <property type="entry name" value="WD_REPEATS_1"/>
    <property type="match status" value="1"/>
</dbReference>
<dbReference type="SUPFAM" id="SSF50969">
    <property type="entry name" value="YVTN repeat-like/Quinoprotein amine dehydrogenase"/>
    <property type="match status" value="1"/>
</dbReference>
<dbReference type="InterPro" id="IPR006692">
    <property type="entry name" value="Beta-prop_COPA/B_2nd"/>
</dbReference>
<keyword evidence="8 10" id="KW-0333">Golgi apparatus</keyword>
<evidence type="ECO:0000256" key="4">
    <source>
        <dbReference type="ARBA" id="ARBA00022574"/>
    </source>
</evidence>
<dbReference type="GO" id="GO:0006886">
    <property type="term" value="P:intracellular protein transport"/>
    <property type="evidence" value="ECO:0007669"/>
    <property type="project" value="UniProtKB-UniRule"/>
</dbReference>
<dbReference type="GeneID" id="68107308"/>
<dbReference type="VEuPathDB" id="AmoebaDB:NfTy_025910"/>
<comment type="function">
    <text evidence="10">The coatomer is a cytosolic protein complex that binds to dilysine motifs and reversibly associates with Golgi non-clathrin-coated vesicles, which further mediate biosynthetic protein transport from the ER, via the Golgi up to the trans Golgi network.</text>
</comment>
<dbReference type="VEuPathDB" id="AmoebaDB:NF0010920"/>
<keyword evidence="2 10" id="KW-0813">Transport</keyword>
<dbReference type="InterPro" id="IPR056176">
    <property type="entry name" value="TPR_COPA_B"/>
</dbReference>
<feature type="repeat" description="WD" evidence="11">
    <location>
        <begin position="204"/>
        <end position="245"/>
    </location>
</feature>
<evidence type="ECO:0000313" key="17">
    <source>
        <dbReference type="Proteomes" id="UP000444721"/>
    </source>
</evidence>
<dbReference type="InterPro" id="IPR020472">
    <property type="entry name" value="WD40_PAC1"/>
</dbReference>
<reference evidence="16 17" key="1">
    <citation type="journal article" date="2019" name="Sci. Rep.">
        <title>Nanopore sequencing improves the draft genome of the human pathogenic amoeba Naegleria fowleri.</title>
        <authorList>
            <person name="Liechti N."/>
            <person name="Schurch N."/>
            <person name="Bruggmann R."/>
            <person name="Wittwer M."/>
        </authorList>
    </citation>
    <scope>NUCLEOTIDE SEQUENCE [LARGE SCALE GENOMIC DNA]</scope>
    <source>
        <strain evidence="16 17">ATCC 30894</strain>
    </source>
</reference>
<dbReference type="Gene3D" id="1.25.40.470">
    <property type="match status" value="1"/>
</dbReference>
<feature type="repeat" description="WD" evidence="11">
    <location>
        <begin position="89"/>
        <end position="130"/>
    </location>
</feature>
<comment type="caution">
    <text evidence="16">The sequence shown here is derived from an EMBL/GenBank/DDBJ whole genome shotgun (WGS) entry which is preliminary data.</text>
</comment>
<evidence type="ECO:0000256" key="12">
    <source>
        <dbReference type="SAM" id="MobiDB-lite"/>
    </source>
</evidence>
<evidence type="ECO:0000256" key="10">
    <source>
        <dbReference type="PIRNR" id="PIRNR003354"/>
    </source>
</evidence>
<dbReference type="InterPro" id="IPR016391">
    <property type="entry name" value="Coatomer_asu"/>
</dbReference>
<dbReference type="Pfam" id="PF06957">
    <property type="entry name" value="COPI_C"/>
    <property type="match status" value="1"/>
</dbReference>
<dbReference type="RefSeq" id="XP_044569764.1">
    <property type="nucleotide sequence ID" value="XM_044712912.1"/>
</dbReference>
<dbReference type="InterPro" id="IPR019775">
    <property type="entry name" value="WD40_repeat_CS"/>
</dbReference>
<dbReference type="VEuPathDB" id="AmoebaDB:FDP41_000090"/>
<organism evidence="16 17">
    <name type="scientific">Naegleria fowleri</name>
    <name type="common">Brain eating amoeba</name>
    <dbReference type="NCBI Taxonomy" id="5763"/>
    <lineage>
        <taxon>Eukaryota</taxon>
        <taxon>Discoba</taxon>
        <taxon>Heterolobosea</taxon>
        <taxon>Tetramitia</taxon>
        <taxon>Eutetramitia</taxon>
        <taxon>Vahlkampfiidae</taxon>
        <taxon>Naegleria</taxon>
    </lineage>
</organism>
<dbReference type="SUPFAM" id="SSF50978">
    <property type="entry name" value="WD40 repeat-like"/>
    <property type="match status" value="1"/>
</dbReference>
<dbReference type="GO" id="GO:0006890">
    <property type="term" value="P:retrograde vesicle-mediated transport, Golgi to endoplasmic reticulum"/>
    <property type="evidence" value="ECO:0007669"/>
    <property type="project" value="TreeGrafter"/>
</dbReference>
<dbReference type="InterPro" id="IPR036322">
    <property type="entry name" value="WD40_repeat_dom_sf"/>
</dbReference>
<protein>
    <recommendedName>
        <fullName evidence="10">Coatomer subunit alpha</fullName>
    </recommendedName>
</protein>
<dbReference type="AlphaFoldDB" id="A0A6A5CCK9"/>